<evidence type="ECO:0000313" key="1">
    <source>
        <dbReference type="EMBL" id="OIQ67427.1"/>
    </source>
</evidence>
<evidence type="ECO:0008006" key="2">
    <source>
        <dbReference type="Google" id="ProtNLM"/>
    </source>
</evidence>
<dbReference type="EMBL" id="MLJW01005932">
    <property type="protein sequence ID" value="OIQ67427.1"/>
    <property type="molecule type" value="Genomic_DNA"/>
</dbReference>
<comment type="caution">
    <text evidence="1">The sequence shown here is derived from an EMBL/GenBank/DDBJ whole genome shotgun (WGS) entry which is preliminary data.</text>
</comment>
<reference evidence="1" key="1">
    <citation type="submission" date="2016-10" db="EMBL/GenBank/DDBJ databases">
        <title>Sequence of Gallionella enrichment culture.</title>
        <authorList>
            <person name="Poehlein A."/>
            <person name="Muehling M."/>
            <person name="Daniel R."/>
        </authorList>
    </citation>
    <scope>NUCLEOTIDE SEQUENCE</scope>
</reference>
<sequence length="165" mass="17638">MSQTLKYFSLAALIGLASAGSTFAAELPKEGSYDYTACWSGISNTITFSKTHSASSYEMTGEIRSTTPGGMFDKQSFRCVGMNASLDGKKTQNNVCEAIDADGDKRLTTFSRGGDGKIIREPVVGTGKYQGMVATATVEPLGPFPTIKDGTFQDCNHQTGTYKLK</sequence>
<name>A0A1J5PQ62_9ZZZZ</name>
<protein>
    <recommendedName>
        <fullName evidence="2">DUF3617 family protein</fullName>
    </recommendedName>
</protein>
<accession>A0A1J5PQ62</accession>
<dbReference type="AlphaFoldDB" id="A0A1J5PQ62"/>
<organism evidence="1">
    <name type="scientific">mine drainage metagenome</name>
    <dbReference type="NCBI Taxonomy" id="410659"/>
    <lineage>
        <taxon>unclassified sequences</taxon>
        <taxon>metagenomes</taxon>
        <taxon>ecological metagenomes</taxon>
    </lineage>
</organism>
<gene>
    <name evidence="1" type="ORF">GALL_509930</name>
</gene>
<proteinExistence type="predicted"/>